<keyword evidence="1" id="KW-0812">Transmembrane</keyword>
<dbReference type="RefSeq" id="WP_275567853.1">
    <property type="nucleotide sequence ID" value="NZ_JARGYC010000033.1"/>
</dbReference>
<evidence type="ECO:0000259" key="2">
    <source>
        <dbReference type="Pfam" id="PF07331"/>
    </source>
</evidence>
<dbReference type="Pfam" id="PF07331">
    <property type="entry name" value="TctB"/>
    <property type="match status" value="1"/>
</dbReference>
<evidence type="ECO:0000256" key="1">
    <source>
        <dbReference type="SAM" id="Phobius"/>
    </source>
</evidence>
<dbReference type="Proteomes" id="UP001220964">
    <property type="component" value="Unassembled WGS sequence"/>
</dbReference>
<feature type="transmembrane region" description="Helical" evidence="1">
    <location>
        <begin position="114"/>
        <end position="137"/>
    </location>
</feature>
<keyword evidence="1" id="KW-0472">Membrane</keyword>
<evidence type="ECO:0000313" key="4">
    <source>
        <dbReference type="Proteomes" id="UP001220964"/>
    </source>
</evidence>
<keyword evidence="4" id="KW-1185">Reference proteome</keyword>
<comment type="caution">
    <text evidence="3">The sequence shown here is derived from an EMBL/GenBank/DDBJ whole genome shotgun (WGS) entry which is preliminary data.</text>
</comment>
<keyword evidence="1" id="KW-1133">Transmembrane helix</keyword>
<gene>
    <name evidence="3" type="ORF">P1J78_13285</name>
</gene>
<feature type="domain" description="DUF1468" evidence="2">
    <location>
        <begin position="6"/>
        <end position="136"/>
    </location>
</feature>
<organism evidence="3 4">
    <name type="scientific">Psychromarinibacter sediminicola</name>
    <dbReference type="NCBI Taxonomy" id="3033385"/>
    <lineage>
        <taxon>Bacteria</taxon>
        <taxon>Pseudomonadati</taxon>
        <taxon>Pseudomonadota</taxon>
        <taxon>Alphaproteobacteria</taxon>
        <taxon>Rhodobacterales</taxon>
        <taxon>Paracoccaceae</taxon>
        <taxon>Psychromarinibacter</taxon>
    </lineage>
</organism>
<feature type="transmembrane region" description="Helical" evidence="1">
    <location>
        <begin position="5"/>
        <end position="25"/>
    </location>
</feature>
<dbReference type="AlphaFoldDB" id="A0AAE3NW34"/>
<sequence>MSDRIFGGIGLILAIFFAWQASVIQESFLSDAVGPKVFPYVIAAVMTLASLYFLLKPDPEPSWPRMGHLAEIGLAAAVMFAYAQVLPELGFVISTAVAAAYLTWRLGSPPLQSVIIGVSTSVGIYVIFRLLLGLSLARGPFGF</sequence>
<reference evidence="3" key="1">
    <citation type="submission" date="2023-03" db="EMBL/GenBank/DDBJ databases">
        <title>Multiphase analysis and comparison of six strains from genera Psychromarinibacter, Lutimaribacter, and Maritimibacter, including a novel species: Psychromarinibacter sediminicola sp. nov.</title>
        <authorList>
            <person name="Wang Y.-H."/>
            <person name="Ye M.-Q."/>
            <person name="Du Z.-J."/>
        </authorList>
    </citation>
    <scope>NUCLEOTIDE SEQUENCE</scope>
    <source>
        <strain evidence="3">C21-152</strain>
    </source>
</reference>
<evidence type="ECO:0000313" key="3">
    <source>
        <dbReference type="EMBL" id="MDF0601712.1"/>
    </source>
</evidence>
<protein>
    <submittedName>
        <fullName evidence="3">Tripartite tricarboxylate transporter TctB family protein</fullName>
    </submittedName>
</protein>
<dbReference type="InterPro" id="IPR009936">
    <property type="entry name" value="DUF1468"/>
</dbReference>
<proteinExistence type="predicted"/>
<feature type="transmembrane region" description="Helical" evidence="1">
    <location>
        <begin position="37"/>
        <end position="55"/>
    </location>
</feature>
<dbReference type="EMBL" id="JARGYC010000033">
    <property type="protein sequence ID" value="MDF0601712.1"/>
    <property type="molecule type" value="Genomic_DNA"/>
</dbReference>
<name>A0AAE3NW34_9RHOB</name>
<accession>A0AAE3NW34</accession>